<dbReference type="PANTHER" id="PTHR37507">
    <property type="entry name" value="SPORULATION PROTEIN YDCC"/>
    <property type="match status" value="1"/>
</dbReference>
<reference evidence="2 3" key="1">
    <citation type="submission" date="2013-08" db="EMBL/GenBank/DDBJ databases">
        <title>Genome sequencing of Cellulomonas bogoriensis 69B4.</title>
        <authorList>
            <person name="Chen F."/>
            <person name="Li Y."/>
            <person name="Wang G."/>
        </authorList>
    </citation>
    <scope>NUCLEOTIDE SEQUENCE [LARGE SCALE GENOMIC DNA]</scope>
    <source>
        <strain evidence="2 3">69B4</strain>
    </source>
</reference>
<sequence length="393" mass="39920">MSSRPRPAARWAVPAGLAAVVVGATLVVPTIAAAEPDLPEVTAAELLANLRTEPVDGLSGTVVHRADLGLPALPGLTDGGGGGPVGSPVDATSLLDGEHTLRVWAAGPDRARVALHGGMSELAVVVDGDEVWVWRSEGATVTQVLLPEHPTTDDAGHRAKARGGLPPMTPAEYADVLLASLDPSTEVSVGAPVTVAGRPAYELVLDPRSDGTLVDQVRIAVDAADRVPTRVQVHAVGHSAPAIDVGFTDLSLTRPDDDVLTFTPPPGATTDVLDLTDGTDKPATGRDGEGSNDADDTDADDGEKADQVTVVGDGWSRVLIATLPPDALAGLAGQELTGEASELAAGLEALPRVDGPAGAGRLLQSRLFSVLLLDDGRVLIGAVDGDTLQAAAG</sequence>
<keyword evidence="3" id="KW-1185">Reference proteome</keyword>
<dbReference type="SUPFAM" id="SSF89392">
    <property type="entry name" value="Prokaryotic lipoproteins and lipoprotein localization factors"/>
    <property type="match status" value="1"/>
</dbReference>
<feature type="region of interest" description="Disordered" evidence="1">
    <location>
        <begin position="258"/>
        <end position="304"/>
    </location>
</feature>
<comment type="caution">
    <text evidence="2">The sequence shown here is derived from an EMBL/GenBank/DDBJ whole genome shotgun (WGS) entry which is preliminary data.</text>
</comment>
<evidence type="ECO:0000256" key="1">
    <source>
        <dbReference type="SAM" id="MobiDB-lite"/>
    </source>
</evidence>
<name>A0A0A0BW62_9CELL</name>
<accession>A0A0A0BW62</accession>
<dbReference type="AlphaFoldDB" id="A0A0A0BW62"/>
<evidence type="ECO:0008006" key="4">
    <source>
        <dbReference type="Google" id="ProtNLM"/>
    </source>
</evidence>
<dbReference type="PANTHER" id="PTHR37507:SF2">
    <property type="entry name" value="SPORULATION PROTEIN YDCC"/>
    <property type="match status" value="1"/>
</dbReference>
<dbReference type="RefSeq" id="WP_035061262.1">
    <property type="nucleotide sequence ID" value="NZ_AXCZ01000116.1"/>
</dbReference>
<feature type="compositionally biased region" description="Basic and acidic residues" evidence="1">
    <location>
        <begin position="278"/>
        <end position="289"/>
    </location>
</feature>
<dbReference type="OrthoDB" id="4822274at2"/>
<dbReference type="InterPro" id="IPR029046">
    <property type="entry name" value="LolA/LolB/LppX"/>
</dbReference>
<dbReference type="Proteomes" id="UP000054314">
    <property type="component" value="Unassembled WGS sequence"/>
</dbReference>
<evidence type="ECO:0000313" key="3">
    <source>
        <dbReference type="Proteomes" id="UP000054314"/>
    </source>
</evidence>
<gene>
    <name evidence="2" type="ORF">N869_03140</name>
</gene>
<feature type="compositionally biased region" description="Acidic residues" evidence="1">
    <location>
        <begin position="290"/>
        <end position="303"/>
    </location>
</feature>
<evidence type="ECO:0000313" key="2">
    <source>
        <dbReference type="EMBL" id="KGM11399.1"/>
    </source>
</evidence>
<proteinExistence type="predicted"/>
<dbReference type="InterPro" id="IPR052944">
    <property type="entry name" value="Sporulation_related"/>
</dbReference>
<protein>
    <recommendedName>
        <fullName evidence="4">MucB/RseB N-terminal domain-containing protein</fullName>
    </recommendedName>
</protein>
<organism evidence="2 3">
    <name type="scientific">Cellulomonas bogoriensis 69B4 = DSM 16987</name>
    <dbReference type="NCBI Taxonomy" id="1386082"/>
    <lineage>
        <taxon>Bacteria</taxon>
        <taxon>Bacillati</taxon>
        <taxon>Actinomycetota</taxon>
        <taxon>Actinomycetes</taxon>
        <taxon>Micrococcales</taxon>
        <taxon>Cellulomonadaceae</taxon>
        <taxon>Cellulomonas</taxon>
    </lineage>
</organism>
<dbReference type="EMBL" id="AXCZ01000116">
    <property type="protein sequence ID" value="KGM11399.1"/>
    <property type="molecule type" value="Genomic_DNA"/>
</dbReference>
<dbReference type="Gene3D" id="2.50.20.10">
    <property type="entry name" value="Lipoprotein localisation LolA/LolB/LppX"/>
    <property type="match status" value="1"/>
</dbReference>